<protein>
    <submittedName>
        <fullName evidence="1">Uncharacterized protein</fullName>
    </submittedName>
</protein>
<sequence length="158" mass="17850">MAPNEDLYRIGLEGFEAIDTYFGRSSIVPIAPLHRSLYYRNQVPLETVSPPCLVHQRTQVSQVCHHQLFPPPPSESTRGFQFGRIFHVKQQNPPKRMGEIRRGAPPLGPHRVQYQPVQEQDDHGTSGLVPAAEPASMNNFMAARLFGGVTRVDYGWFK</sequence>
<proteinExistence type="predicted"/>
<keyword evidence="2" id="KW-1185">Reference proteome</keyword>
<accession>A0AAN7KEM7</accession>
<name>A0AAN7KEM7_TRANT</name>
<evidence type="ECO:0000313" key="2">
    <source>
        <dbReference type="Proteomes" id="UP001346149"/>
    </source>
</evidence>
<gene>
    <name evidence="1" type="ORF">SAY86_015388</name>
</gene>
<comment type="caution">
    <text evidence="1">The sequence shown here is derived from an EMBL/GenBank/DDBJ whole genome shotgun (WGS) entry which is preliminary data.</text>
</comment>
<evidence type="ECO:0000313" key="1">
    <source>
        <dbReference type="EMBL" id="KAK4767638.1"/>
    </source>
</evidence>
<dbReference type="AlphaFoldDB" id="A0AAN7KEM7"/>
<dbReference type="Proteomes" id="UP001346149">
    <property type="component" value="Unassembled WGS sequence"/>
</dbReference>
<reference evidence="1 2" key="1">
    <citation type="journal article" date="2023" name="Hortic Res">
        <title>Pangenome of water caltrop reveals structural variations and asymmetric subgenome divergence after allopolyploidization.</title>
        <authorList>
            <person name="Zhang X."/>
            <person name="Chen Y."/>
            <person name="Wang L."/>
            <person name="Yuan Y."/>
            <person name="Fang M."/>
            <person name="Shi L."/>
            <person name="Lu R."/>
            <person name="Comes H.P."/>
            <person name="Ma Y."/>
            <person name="Chen Y."/>
            <person name="Huang G."/>
            <person name="Zhou Y."/>
            <person name="Zheng Z."/>
            <person name="Qiu Y."/>
        </authorList>
    </citation>
    <scope>NUCLEOTIDE SEQUENCE [LARGE SCALE GENOMIC DNA]</scope>
    <source>
        <strain evidence="1">F231</strain>
    </source>
</reference>
<dbReference type="EMBL" id="JAXQNO010000022">
    <property type="protein sequence ID" value="KAK4767638.1"/>
    <property type="molecule type" value="Genomic_DNA"/>
</dbReference>
<organism evidence="1 2">
    <name type="scientific">Trapa natans</name>
    <name type="common">Water chestnut</name>
    <dbReference type="NCBI Taxonomy" id="22666"/>
    <lineage>
        <taxon>Eukaryota</taxon>
        <taxon>Viridiplantae</taxon>
        <taxon>Streptophyta</taxon>
        <taxon>Embryophyta</taxon>
        <taxon>Tracheophyta</taxon>
        <taxon>Spermatophyta</taxon>
        <taxon>Magnoliopsida</taxon>
        <taxon>eudicotyledons</taxon>
        <taxon>Gunneridae</taxon>
        <taxon>Pentapetalae</taxon>
        <taxon>rosids</taxon>
        <taxon>malvids</taxon>
        <taxon>Myrtales</taxon>
        <taxon>Lythraceae</taxon>
        <taxon>Trapa</taxon>
    </lineage>
</organism>